<accession>A0A0F0GPN7</accession>
<name>A0A0F0GPN7_LENAE</name>
<gene>
    <name evidence="2" type="ORF">UK23_29035</name>
</gene>
<feature type="chain" id="PRO_5002441102" description="SH3b domain-containing protein" evidence="1">
    <location>
        <begin position="18"/>
        <end position="111"/>
    </location>
</feature>
<dbReference type="eggNOG" id="ENOG502ZRAJ">
    <property type="taxonomic scope" value="Bacteria"/>
</dbReference>
<dbReference type="Proteomes" id="UP000033393">
    <property type="component" value="Unassembled WGS sequence"/>
</dbReference>
<reference evidence="2 3" key="1">
    <citation type="submission" date="2015-02" db="EMBL/GenBank/DDBJ databases">
        <authorList>
            <person name="Ju K.-S."/>
            <person name="Doroghazi J.R."/>
            <person name="Metcalf W."/>
        </authorList>
    </citation>
    <scope>NUCLEOTIDE SEQUENCE [LARGE SCALE GENOMIC DNA]</scope>
    <source>
        <strain evidence="2 3">NRRL B-16140</strain>
    </source>
</reference>
<sequence length="111" mass="11871">MLLSAAALVAGSGVALADVPLPPYPTVTTWADVNVRTCEATSCPIAWTLPPETSTIGICWTRGETVHAYGIYNNIWIKVSSMDGGRYMASAIFFKGNERANLPYENDCGGL</sequence>
<evidence type="ECO:0008006" key="4">
    <source>
        <dbReference type="Google" id="ProtNLM"/>
    </source>
</evidence>
<dbReference type="EMBL" id="JYJG01000244">
    <property type="protein sequence ID" value="KJK44541.1"/>
    <property type="molecule type" value="Genomic_DNA"/>
</dbReference>
<protein>
    <recommendedName>
        <fullName evidence="4">SH3b domain-containing protein</fullName>
    </recommendedName>
</protein>
<organism evidence="2 3">
    <name type="scientific">Lentzea aerocolonigenes</name>
    <name type="common">Lechevalieria aerocolonigenes</name>
    <name type="synonym">Saccharothrix aerocolonigenes</name>
    <dbReference type="NCBI Taxonomy" id="68170"/>
    <lineage>
        <taxon>Bacteria</taxon>
        <taxon>Bacillati</taxon>
        <taxon>Actinomycetota</taxon>
        <taxon>Actinomycetes</taxon>
        <taxon>Pseudonocardiales</taxon>
        <taxon>Pseudonocardiaceae</taxon>
        <taxon>Lentzea</taxon>
    </lineage>
</organism>
<evidence type="ECO:0000313" key="2">
    <source>
        <dbReference type="EMBL" id="KJK44541.1"/>
    </source>
</evidence>
<evidence type="ECO:0000313" key="3">
    <source>
        <dbReference type="Proteomes" id="UP000033393"/>
    </source>
</evidence>
<evidence type="ECO:0000256" key="1">
    <source>
        <dbReference type="SAM" id="SignalP"/>
    </source>
</evidence>
<keyword evidence="3" id="KW-1185">Reference proteome</keyword>
<feature type="signal peptide" evidence="1">
    <location>
        <begin position="1"/>
        <end position="17"/>
    </location>
</feature>
<dbReference type="PATRIC" id="fig|68170.10.peg.7379"/>
<keyword evidence="1" id="KW-0732">Signal</keyword>
<dbReference type="AlphaFoldDB" id="A0A0F0GPN7"/>
<comment type="caution">
    <text evidence="2">The sequence shown here is derived from an EMBL/GenBank/DDBJ whole genome shotgun (WGS) entry which is preliminary data.</text>
</comment>
<proteinExistence type="predicted"/>